<dbReference type="PANTHER" id="PTHR10160">
    <property type="entry name" value="NAD(P) TRANSHYDROGENASE"/>
    <property type="match status" value="1"/>
</dbReference>
<organism evidence="15 16">
    <name type="scientific">Marinobacter nitratireducens</name>
    <dbReference type="NCBI Taxonomy" id="1137280"/>
    <lineage>
        <taxon>Bacteria</taxon>
        <taxon>Pseudomonadati</taxon>
        <taxon>Pseudomonadota</taxon>
        <taxon>Gammaproteobacteria</taxon>
        <taxon>Pseudomonadales</taxon>
        <taxon>Marinobacteraceae</taxon>
        <taxon>Marinobacter</taxon>
    </lineage>
</organism>
<evidence type="ECO:0000256" key="5">
    <source>
        <dbReference type="ARBA" id="ARBA00022519"/>
    </source>
</evidence>
<evidence type="ECO:0000313" key="15">
    <source>
        <dbReference type="EMBL" id="KEF30147.1"/>
    </source>
</evidence>
<evidence type="ECO:0000256" key="6">
    <source>
        <dbReference type="ARBA" id="ARBA00022692"/>
    </source>
</evidence>
<comment type="catalytic activity">
    <reaction evidence="12">
        <text>NAD(+) + NADPH + H(+)(in) = NADH + NADP(+) + H(+)(out)</text>
        <dbReference type="Rhea" id="RHEA:47992"/>
        <dbReference type="ChEBI" id="CHEBI:15378"/>
        <dbReference type="ChEBI" id="CHEBI:57540"/>
        <dbReference type="ChEBI" id="CHEBI:57783"/>
        <dbReference type="ChEBI" id="CHEBI:57945"/>
        <dbReference type="ChEBI" id="CHEBI:58349"/>
        <dbReference type="EC" id="7.1.1.1"/>
    </reaction>
</comment>
<keyword evidence="16" id="KW-1185">Reference proteome</keyword>
<dbReference type="OrthoDB" id="9810841at2"/>
<comment type="caution">
    <text evidence="15">The sequence shown here is derived from an EMBL/GenBank/DDBJ whole genome shotgun (WGS) entry which is preliminary data.</text>
</comment>
<dbReference type="EMBL" id="ANIE01000009">
    <property type="protein sequence ID" value="KEF30147.1"/>
    <property type="molecule type" value="Genomic_DNA"/>
</dbReference>
<dbReference type="STRING" id="1137280.D777_03323"/>
<dbReference type="Proteomes" id="UP000035057">
    <property type="component" value="Unassembled WGS sequence"/>
</dbReference>
<gene>
    <name evidence="15" type="ORF">D777_03323</name>
</gene>
<dbReference type="GO" id="GO:0050661">
    <property type="term" value="F:NADP binding"/>
    <property type="evidence" value="ECO:0007669"/>
    <property type="project" value="TreeGrafter"/>
</dbReference>
<proteinExistence type="predicted"/>
<keyword evidence="11 13" id="KW-0472">Membrane</keyword>
<evidence type="ECO:0000256" key="1">
    <source>
        <dbReference type="ARBA" id="ARBA00003943"/>
    </source>
</evidence>
<dbReference type="PATRIC" id="fig|1137280.3.peg.3139"/>
<dbReference type="EC" id="7.1.1.1" evidence="3"/>
<feature type="domain" description="NAD(P) transhydrogenase alpha subunit C-terminal" evidence="14">
    <location>
        <begin position="8"/>
        <end position="93"/>
    </location>
</feature>
<keyword evidence="8" id="KW-1278">Translocase</keyword>
<sequence length="95" mass="9924">MEMFALSFTIFILALFIGVELINKVPPTLHTPLMSGTNAISGIVIVGAIISAGSSDLSPTVAGVLGFIAVTLASINIVAGFLVTDRMLNMFKRKG</sequence>
<evidence type="ECO:0000256" key="13">
    <source>
        <dbReference type="SAM" id="Phobius"/>
    </source>
</evidence>
<keyword evidence="10" id="KW-0520">NAD</keyword>
<dbReference type="GO" id="GO:0008750">
    <property type="term" value="F:proton-translocating NAD(P)+ transhydrogenase activity"/>
    <property type="evidence" value="ECO:0007669"/>
    <property type="project" value="UniProtKB-EC"/>
</dbReference>
<feature type="transmembrane region" description="Helical" evidence="13">
    <location>
        <begin position="35"/>
        <end position="54"/>
    </location>
</feature>
<reference evidence="15 16" key="1">
    <citation type="submission" date="2012-12" db="EMBL/GenBank/DDBJ databases">
        <title>Genome assembly of Marinobacter sp. AK21.</title>
        <authorList>
            <person name="Khatri I."/>
            <person name="Kumar R."/>
            <person name="Vaidya B."/>
            <person name="Subramanian S."/>
            <person name="Pinnaka A."/>
        </authorList>
    </citation>
    <scope>NUCLEOTIDE SEQUENCE [LARGE SCALE GENOMIC DNA]</scope>
    <source>
        <strain evidence="15 16">AK21</strain>
    </source>
</reference>
<evidence type="ECO:0000256" key="2">
    <source>
        <dbReference type="ARBA" id="ARBA00004429"/>
    </source>
</evidence>
<evidence type="ECO:0000256" key="7">
    <source>
        <dbReference type="ARBA" id="ARBA00022857"/>
    </source>
</evidence>
<dbReference type="GO" id="GO:0005886">
    <property type="term" value="C:plasma membrane"/>
    <property type="evidence" value="ECO:0007669"/>
    <property type="project" value="UniProtKB-SubCell"/>
</dbReference>
<evidence type="ECO:0000313" key="16">
    <source>
        <dbReference type="Proteomes" id="UP000035057"/>
    </source>
</evidence>
<dbReference type="InterPro" id="IPR024605">
    <property type="entry name" value="NADP_transhyd_a_C"/>
</dbReference>
<dbReference type="PANTHER" id="PTHR10160:SF19">
    <property type="entry name" value="PROTON-TRANSLOCATING NAD(P)(+) TRANSHYDROGENASE"/>
    <property type="match status" value="1"/>
</dbReference>
<dbReference type="Pfam" id="PF12769">
    <property type="entry name" value="PNTB_4TM"/>
    <property type="match status" value="1"/>
</dbReference>
<protein>
    <recommendedName>
        <fullName evidence="3">proton-translocating NAD(P)(+) transhydrogenase</fullName>
        <ecNumber evidence="3">7.1.1.1</ecNumber>
    </recommendedName>
</protein>
<evidence type="ECO:0000256" key="11">
    <source>
        <dbReference type="ARBA" id="ARBA00023136"/>
    </source>
</evidence>
<keyword evidence="4" id="KW-1003">Cell membrane</keyword>
<evidence type="ECO:0000256" key="3">
    <source>
        <dbReference type="ARBA" id="ARBA00012943"/>
    </source>
</evidence>
<evidence type="ECO:0000256" key="8">
    <source>
        <dbReference type="ARBA" id="ARBA00022967"/>
    </source>
</evidence>
<accession>A0A072MYW1</accession>
<keyword evidence="6 13" id="KW-0812">Transmembrane</keyword>
<name>A0A072MYW1_9GAMM</name>
<evidence type="ECO:0000259" key="14">
    <source>
        <dbReference type="Pfam" id="PF12769"/>
    </source>
</evidence>
<comment type="subcellular location">
    <subcellularLocation>
        <location evidence="2">Cell inner membrane</location>
        <topology evidence="2">Multi-pass membrane protein</topology>
    </subcellularLocation>
</comment>
<feature type="transmembrane region" description="Helical" evidence="13">
    <location>
        <begin position="60"/>
        <end position="84"/>
    </location>
</feature>
<keyword evidence="7" id="KW-0521">NADP</keyword>
<feature type="transmembrane region" description="Helical" evidence="13">
    <location>
        <begin position="6"/>
        <end position="23"/>
    </location>
</feature>
<evidence type="ECO:0000256" key="10">
    <source>
        <dbReference type="ARBA" id="ARBA00023027"/>
    </source>
</evidence>
<dbReference type="RefSeq" id="WP_036134061.1">
    <property type="nucleotide sequence ID" value="NZ_ANIE01000009.1"/>
</dbReference>
<dbReference type="GO" id="GO:0006740">
    <property type="term" value="P:NADPH regeneration"/>
    <property type="evidence" value="ECO:0007669"/>
    <property type="project" value="TreeGrafter"/>
</dbReference>
<comment type="function">
    <text evidence="1">The transhydrogenation between NADH and NADP is coupled to respiration and ATP hydrolysis and functions as a proton pump across the membrane.</text>
</comment>
<keyword evidence="5" id="KW-0997">Cell inner membrane</keyword>
<dbReference type="AlphaFoldDB" id="A0A072MYW1"/>
<keyword evidence="9 13" id="KW-1133">Transmembrane helix</keyword>
<evidence type="ECO:0000256" key="12">
    <source>
        <dbReference type="ARBA" id="ARBA00048202"/>
    </source>
</evidence>
<evidence type="ECO:0000256" key="9">
    <source>
        <dbReference type="ARBA" id="ARBA00022989"/>
    </source>
</evidence>
<evidence type="ECO:0000256" key="4">
    <source>
        <dbReference type="ARBA" id="ARBA00022475"/>
    </source>
</evidence>